<dbReference type="EMBL" id="CP038141">
    <property type="protein sequence ID" value="QDH17925.1"/>
    <property type="molecule type" value="Genomic_DNA"/>
</dbReference>
<feature type="domain" description="Phosphoribosyltransferase" evidence="2">
    <location>
        <begin position="143"/>
        <end position="202"/>
    </location>
</feature>
<dbReference type="PANTHER" id="PTHR47505">
    <property type="entry name" value="DNA UTILIZATION PROTEIN YHGH"/>
    <property type="match status" value="1"/>
</dbReference>
<evidence type="ECO:0000313" key="3">
    <source>
        <dbReference type="EMBL" id="QDH17925.1"/>
    </source>
</evidence>
<keyword evidence="4" id="KW-1185">Reference proteome</keyword>
<dbReference type="InterPro" id="IPR000836">
    <property type="entry name" value="PRTase_dom"/>
</dbReference>
<evidence type="ECO:0000313" key="4">
    <source>
        <dbReference type="Proteomes" id="UP000316313"/>
    </source>
</evidence>
<reference evidence="3 4" key="1">
    <citation type="submission" date="2019-03" db="EMBL/GenBank/DDBJ databases">
        <title>The complete genome sequence of Swingsia samuiensis NBRC107927(T).</title>
        <authorList>
            <person name="Chua K.-O."/>
            <person name="Chan K.-G."/>
            <person name="See-Too W.-S."/>
        </authorList>
    </citation>
    <scope>NUCLEOTIDE SEQUENCE [LARGE SCALE GENOMIC DNA]</scope>
    <source>
        <strain evidence="3 4">AH83</strain>
    </source>
</reference>
<dbReference type="Proteomes" id="UP000316313">
    <property type="component" value="Chromosome"/>
</dbReference>
<dbReference type="AlphaFoldDB" id="A0A4Y6UPE7"/>
<evidence type="ECO:0000256" key="1">
    <source>
        <dbReference type="ARBA" id="ARBA00008007"/>
    </source>
</evidence>
<dbReference type="InterPro" id="IPR051910">
    <property type="entry name" value="ComF/GntX_DNA_util-trans"/>
</dbReference>
<proteinExistence type="inferred from homology"/>
<dbReference type="SUPFAM" id="SSF53271">
    <property type="entry name" value="PRTase-like"/>
    <property type="match status" value="1"/>
</dbReference>
<name>A0A4Y6UPE7_9PROT</name>
<sequence length="210" mass="23732">MIVEPYCERCSVPFSHISFGGAQKICVSCQTKPPLWRSARAAFVYNDWSRKIIFLFKYYGHTEYADFIGQRMIQAGNNILKKADLLVPVPMYVGKLRKRKFNQAALLAHYVSRKTSIPVIPDGLQRIRETRALASLSGEQRAEEIKNVIKVREKRRNHFKGKSIILVDDVLTTGVTASVCVKELLEAGALSVDILVAARTNSENNLYNNE</sequence>
<gene>
    <name evidence="3" type="ORF">E3D00_00220</name>
</gene>
<evidence type="ECO:0000259" key="2">
    <source>
        <dbReference type="Pfam" id="PF00156"/>
    </source>
</evidence>
<dbReference type="CDD" id="cd06223">
    <property type="entry name" value="PRTases_typeI"/>
    <property type="match status" value="1"/>
</dbReference>
<dbReference type="Pfam" id="PF00156">
    <property type="entry name" value="Pribosyltran"/>
    <property type="match status" value="1"/>
</dbReference>
<dbReference type="KEGG" id="ssam:E3D00_00220"/>
<dbReference type="OrthoDB" id="9779910at2"/>
<organism evidence="3 4">
    <name type="scientific">Swingsia samuiensis</name>
    <dbReference type="NCBI Taxonomy" id="1293412"/>
    <lineage>
        <taxon>Bacteria</taxon>
        <taxon>Pseudomonadati</taxon>
        <taxon>Pseudomonadota</taxon>
        <taxon>Alphaproteobacteria</taxon>
        <taxon>Acetobacterales</taxon>
        <taxon>Acetobacteraceae</taxon>
        <taxon>Swingsia</taxon>
    </lineage>
</organism>
<accession>A0A4Y6UPE7</accession>
<dbReference type="InterPro" id="IPR029057">
    <property type="entry name" value="PRTase-like"/>
</dbReference>
<dbReference type="PANTHER" id="PTHR47505:SF1">
    <property type="entry name" value="DNA UTILIZATION PROTEIN YHGH"/>
    <property type="match status" value="1"/>
</dbReference>
<dbReference type="Gene3D" id="3.40.50.2020">
    <property type="match status" value="1"/>
</dbReference>
<protein>
    <submittedName>
        <fullName evidence="3">ComF family protein</fullName>
    </submittedName>
</protein>
<comment type="similarity">
    <text evidence="1">Belongs to the ComF/GntX family.</text>
</comment>